<accession>A0A0M3K6F2</accession>
<keyword evidence="7 10" id="KW-0072">Autophagy</keyword>
<feature type="transmembrane region" description="Helical" evidence="10">
    <location>
        <begin position="113"/>
        <end position="138"/>
    </location>
</feature>
<dbReference type="InterPro" id="IPR007241">
    <property type="entry name" value="Autophagy-rel_prot_9"/>
</dbReference>
<keyword evidence="9 10" id="KW-0472">Membrane</keyword>
<dbReference type="Pfam" id="PF04109">
    <property type="entry name" value="ATG9"/>
    <property type="match status" value="2"/>
</dbReference>
<dbReference type="PANTHER" id="PTHR13038">
    <property type="entry name" value="APG9 AUTOPHAGY 9"/>
    <property type="match status" value="1"/>
</dbReference>
<feature type="transmembrane region" description="Helical" evidence="10">
    <location>
        <begin position="394"/>
        <end position="413"/>
    </location>
</feature>
<dbReference type="GO" id="GO:0034727">
    <property type="term" value="P:piecemeal microautophagy of the nucleus"/>
    <property type="evidence" value="ECO:0007669"/>
    <property type="project" value="TreeGrafter"/>
</dbReference>
<feature type="transmembrane region" description="Helical" evidence="10">
    <location>
        <begin position="309"/>
        <end position="333"/>
    </location>
</feature>
<feature type="compositionally biased region" description="Acidic residues" evidence="11">
    <location>
        <begin position="14"/>
        <end position="25"/>
    </location>
</feature>
<keyword evidence="6 10" id="KW-1133">Transmembrane helix</keyword>
<feature type="region of interest" description="Disordered" evidence="11">
    <location>
        <begin position="830"/>
        <end position="871"/>
    </location>
</feature>
<feature type="region of interest" description="Disordered" evidence="11">
    <location>
        <begin position="1"/>
        <end position="69"/>
    </location>
</feature>
<feature type="compositionally biased region" description="Low complexity" evidence="11">
    <location>
        <begin position="835"/>
        <end position="844"/>
    </location>
</feature>
<dbReference type="GO" id="GO:0006869">
    <property type="term" value="P:lipid transport"/>
    <property type="evidence" value="ECO:0007669"/>
    <property type="project" value="UniProtKB-KW"/>
</dbReference>
<comment type="function">
    <text evidence="10">Phospholipid scramblase involved in autophagy. Cycles between the preautophagosomal structure/phagophore assembly site (PAS) and the cytoplasmic vesicle pool and supplies membrane for the growing autophagosome. Lipid scramblase activity plays a key role in preautophagosomal structure/phagophore assembly by distributing the phospholipids that arrive through ATG2 from the cytoplasmic to the luminal leaflet of the bilayer, thereby driving autophagosomal membrane expansion.</text>
</comment>
<evidence type="ECO:0000256" key="2">
    <source>
        <dbReference type="ARBA" id="ARBA00006185"/>
    </source>
</evidence>
<evidence type="ECO:0000256" key="6">
    <source>
        <dbReference type="ARBA" id="ARBA00022989"/>
    </source>
</evidence>
<gene>
    <name evidence="12" type="ORF">ASIM_LOCUS15950</name>
</gene>
<keyword evidence="13" id="KW-1185">Reference proteome</keyword>
<dbReference type="GO" id="GO:0000422">
    <property type="term" value="P:autophagy of mitochondrion"/>
    <property type="evidence" value="ECO:0007669"/>
    <property type="project" value="TreeGrafter"/>
</dbReference>
<feature type="compositionally biased region" description="Polar residues" evidence="11">
    <location>
        <begin position="27"/>
        <end position="46"/>
    </location>
</feature>
<keyword evidence="5 10" id="KW-0812">Transmembrane</keyword>
<feature type="transmembrane region" description="Helical" evidence="10">
    <location>
        <begin position="425"/>
        <end position="444"/>
    </location>
</feature>
<protein>
    <recommendedName>
        <fullName evidence="3 10">Autophagy-related protein 9</fullName>
    </recommendedName>
</protein>
<sequence length="871" mass="98833">MFSPRNNRAGYQIIDDENNDDDEDTGPPTSFQPFSTDRSVTHSQSEAEPLVHEPTTPNNDLFGGPPLSHHISGDRNEISDMAKSQSSEGHWDHVENLDQFFTRVYEYHQGGGLMCIFLSYIFSLLQFIFVVSFSTFLLQCVDYPVLFNTKNVTASGSPIVGKRYISDAIVSNCMSQIHPLVTAALLFAILFWLFRVVRDGYHLLQFYEIHNFYEQALGISDKELSNLTWSEVDFQNYFVSMVNKDVLPPVLNIPFKGPIPYLPNGLKLNLEWLLFWGPWSPWEGPYALKDEYKHQMNITKLTADMEKTILYMGIANLVFSPLILMYQILYSFFSYAELVKREPGALGTRRYSNYGRHKIRHFNELGHELRLRLSRSHQAAEQYMDQFISPFNEIIAKNVAFVAGALFAVLALLSAWDEDVLSVDHVLTTMTVCGVVIVVCRSFIADENLIRQPEVLLNRVIAHIVYAPDSWIGQAHTVRAMRAFVMCNISAKVRQQFQYLFQLKATFILEELLSPLLTPFILIFWIRPQAREFVNFFHNFTISVDGLGDVCSFAQLDVSKHGDPTWNDGLEQDEQLQPSQCLELNVKEEQRRRMPSHLEFEQDERLRANDGKTELSLLHFFISNPDWNPPPGSMRFITQLRNWMDREMRNLREQTGTETNILAESMHAAFPLHYPPRLATAADRATSLSTIREDRNAAPLAGTNSLIGSLQQSGFLAQHSSSLHPSLTDEITTDIAAAEMSLTTMCLRRLRAEHDGSLRQTSNYGALATLNPNVLTDFDGESDEAAHLATVQTQMMTVTTATTVQSSISDIWGVPAQSTIIHRDPLGGALRRSTHQQQQLQPPHHAARRASPSGRHIDDNDDRPPDVFQSV</sequence>
<comment type="subcellular location">
    <subcellularLocation>
        <location evidence="1 10">Preautophagosomal structure membrane</location>
        <topology evidence="1 10">Multi-pass membrane protein</topology>
    </subcellularLocation>
</comment>
<keyword evidence="8 10" id="KW-0445">Lipid transport</keyword>
<evidence type="ECO:0000256" key="7">
    <source>
        <dbReference type="ARBA" id="ARBA00023006"/>
    </source>
</evidence>
<organism evidence="14">
    <name type="scientific">Anisakis simplex</name>
    <name type="common">Herring worm</name>
    <dbReference type="NCBI Taxonomy" id="6269"/>
    <lineage>
        <taxon>Eukaryota</taxon>
        <taxon>Metazoa</taxon>
        <taxon>Ecdysozoa</taxon>
        <taxon>Nematoda</taxon>
        <taxon>Chromadorea</taxon>
        <taxon>Rhabditida</taxon>
        <taxon>Spirurina</taxon>
        <taxon>Ascaridomorpha</taxon>
        <taxon>Ascaridoidea</taxon>
        <taxon>Anisakidae</taxon>
        <taxon>Anisakis</taxon>
        <taxon>Anisakis simplex complex</taxon>
    </lineage>
</organism>
<feature type="transmembrane region" description="Helical" evidence="10">
    <location>
        <begin position="177"/>
        <end position="197"/>
    </location>
</feature>
<proteinExistence type="inferred from homology"/>
<name>A0A0M3K6F2_ANISI</name>
<dbReference type="GO" id="GO:0034045">
    <property type="term" value="C:phagophore assembly site membrane"/>
    <property type="evidence" value="ECO:0007669"/>
    <property type="project" value="UniProtKB-SubCell"/>
</dbReference>
<evidence type="ECO:0000256" key="8">
    <source>
        <dbReference type="ARBA" id="ARBA00023055"/>
    </source>
</evidence>
<evidence type="ECO:0000256" key="4">
    <source>
        <dbReference type="ARBA" id="ARBA00022448"/>
    </source>
</evidence>
<dbReference type="GO" id="GO:0034497">
    <property type="term" value="P:protein localization to phagophore assembly site"/>
    <property type="evidence" value="ECO:0007669"/>
    <property type="project" value="TreeGrafter"/>
</dbReference>
<evidence type="ECO:0000256" key="11">
    <source>
        <dbReference type="SAM" id="MobiDB-lite"/>
    </source>
</evidence>
<comment type="similarity">
    <text evidence="2 10">Belongs to the ATG9 family.</text>
</comment>
<evidence type="ECO:0000313" key="14">
    <source>
        <dbReference type="WBParaSite" id="ASIM_0001654301-mRNA-1"/>
    </source>
</evidence>
<evidence type="ECO:0000256" key="10">
    <source>
        <dbReference type="RuleBase" id="RU364027"/>
    </source>
</evidence>
<reference evidence="12 13" key="2">
    <citation type="submission" date="2018-11" db="EMBL/GenBank/DDBJ databases">
        <authorList>
            <consortium name="Pathogen Informatics"/>
        </authorList>
    </citation>
    <scope>NUCLEOTIDE SEQUENCE [LARGE SCALE GENOMIC DNA]</scope>
</reference>
<evidence type="ECO:0000313" key="13">
    <source>
        <dbReference type="Proteomes" id="UP000267096"/>
    </source>
</evidence>
<dbReference type="OrthoDB" id="2020634at2759"/>
<evidence type="ECO:0000256" key="3">
    <source>
        <dbReference type="ARBA" id="ARBA00018074"/>
    </source>
</evidence>
<keyword evidence="4 10" id="KW-0813">Transport</keyword>
<dbReference type="PANTHER" id="PTHR13038:SF10">
    <property type="entry name" value="AUTOPHAGY-RELATED PROTEIN 9"/>
    <property type="match status" value="1"/>
</dbReference>
<dbReference type="WBParaSite" id="ASIM_0001654301-mRNA-1">
    <property type="protein sequence ID" value="ASIM_0001654301-mRNA-1"/>
    <property type="gene ID" value="ASIM_0001654301"/>
</dbReference>
<evidence type="ECO:0000256" key="1">
    <source>
        <dbReference type="ARBA" id="ARBA00004511"/>
    </source>
</evidence>
<dbReference type="GO" id="GO:0061709">
    <property type="term" value="P:reticulophagy"/>
    <property type="evidence" value="ECO:0007669"/>
    <property type="project" value="TreeGrafter"/>
</dbReference>
<feature type="compositionally biased region" description="Basic and acidic residues" evidence="11">
    <location>
        <begin position="855"/>
        <end position="865"/>
    </location>
</feature>
<evidence type="ECO:0000256" key="9">
    <source>
        <dbReference type="ARBA" id="ARBA00023136"/>
    </source>
</evidence>
<dbReference type="GO" id="GO:0005776">
    <property type="term" value="C:autophagosome"/>
    <property type="evidence" value="ECO:0007669"/>
    <property type="project" value="TreeGrafter"/>
</dbReference>
<reference evidence="14" key="1">
    <citation type="submission" date="2017-02" db="UniProtKB">
        <authorList>
            <consortium name="WormBaseParasite"/>
        </authorList>
    </citation>
    <scope>IDENTIFICATION</scope>
</reference>
<dbReference type="EMBL" id="UYRR01032690">
    <property type="protein sequence ID" value="VDK56497.1"/>
    <property type="molecule type" value="Genomic_DNA"/>
</dbReference>
<dbReference type="AlphaFoldDB" id="A0A0M3K6F2"/>
<evidence type="ECO:0000256" key="5">
    <source>
        <dbReference type="ARBA" id="ARBA00022692"/>
    </source>
</evidence>
<dbReference type="Proteomes" id="UP000267096">
    <property type="component" value="Unassembled WGS sequence"/>
</dbReference>
<evidence type="ECO:0000313" key="12">
    <source>
        <dbReference type="EMBL" id="VDK56497.1"/>
    </source>
</evidence>